<evidence type="ECO:0000313" key="2">
    <source>
        <dbReference type="EMBL" id="JAD26787.1"/>
    </source>
</evidence>
<dbReference type="EMBL" id="GBRH01271108">
    <property type="protein sequence ID" value="JAD26787.1"/>
    <property type="molecule type" value="Transcribed_RNA"/>
</dbReference>
<organism evidence="2">
    <name type="scientific">Arundo donax</name>
    <name type="common">Giant reed</name>
    <name type="synonym">Donax arundinaceus</name>
    <dbReference type="NCBI Taxonomy" id="35708"/>
    <lineage>
        <taxon>Eukaryota</taxon>
        <taxon>Viridiplantae</taxon>
        <taxon>Streptophyta</taxon>
        <taxon>Embryophyta</taxon>
        <taxon>Tracheophyta</taxon>
        <taxon>Spermatophyta</taxon>
        <taxon>Magnoliopsida</taxon>
        <taxon>Liliopsida</taxon>
        <taxon>Poales</taxon>
        <taxon>Poaceae</taxon>
        <taxon>PACMAD clade</taxon>
        <taxon>Arundinoideae</taxon>
        <taxon>Arundineae</taxon>
        <taxon>Arundo</taxon>
    </lineage>
</organism>
<feature type="region of interest" description="Disordered" evidence="1">
    <location>
        <begin position="16"/>
        <end position="46"/>
    </location>
</feature>
<sequence>MRRPWWSVGCGAEMSWRRPRDDTAGHQGGRRDGRGGADERRQGHEEAGFGVLSSSSCLHVSLCVSFFTVGCKLYGCC</sequence>
<name>A0A0A8YVZ3_ARUDO</name>
<dbReference type="AlphaFoldDB" id="A0A0A8YVZ3"/>
<proteinExistence type="predicted"/>
<reference evidence="2" key="1">
    <citation type="submission" date="2014-09" db="EMBL/GenBank/DDBJ databases">
        <authorList>
            <person name="Magalhaes I.L.F."/>
            <person name="Oliveira U."/>
            <person name="Santos F.R."/>
            <person name="Vidigal T.H.D.A."/>
            <person name="Brescovit A.D."/>
            <person name="Santos A.J."/>
        </authorList>
    </citation>
    <scope>NUCLEOTIDE SEQUENCE</scope>
    <source>
        <tissue evidence="2">Shoot tissue taken approximately 20 cm above the soil surface</tissue>
    </source>
</reference>
<reference evidence="2" key="2">
    <citation type="journal article" date="2015" name="Data Brief">
        <title>Shoot transcriptome of the giant reed, Arundo donax.</title>
        <authorList>
            <person name="Barrero R.A."/>
            <person name="Guerrero F.D."/>
            <person name="Moolhuijzen P."/>
            <person name="Goolsby J.A."/>
            <person name="Tidwell J."/>
            <person name="Bellgard S.E."/>
            <person name="Bellgard M.I."/>
        </authorList>
    </citation>
    <scope>NUCLEOTIDE SEQUENCE</scope>
    <source>
        <tissue evidence="2">Shoot tissue taken approximately 20 cm above the soil surface</tissue>
    </source>
</reference>
<accession>A0A0A8YVZ3</accession>
<protein>
    <submittedName>
        <fullName evidence="2">Uncharacterized protein</fullName>
    </submittedName>
</protein>
<evidence type="ECO:0000256" key="1">
    <source>
        <dbReference type="SAM" id="MobiDB-lite"/>
    </source>
</evidence>